<organism evidence="4 5">
    <name type="scientific">Brettanomyces naardenensis</name>
    <name type="common">Yeast</name>
    <dbReference type="NCBI Taxonomy" id="13370"/>
    <lineage>
        <taxon>Eukaryota</taxon>
        <taxon>Fungi</taxon>
        <taxon>Dikarya</taxon>
        <taxon>Ascomycota</taxon>
        <taxon>Saccharomycotina</taxon>
        <taxon>Pichiomycetes</taxon>
        <taxon>Pichiales</taxon>
        <taxon>Pichiaceae</taxon>
        <taxon>Brettanomyces</taxon>
    </lineage>
</organism>
<evidence type="ECO:0000313" key="5">
    <source>
        <dbReference type="Proteomes" id="UP000290900"/>
    </source>
</evidence>
<evidence type="ECO:0000313" key="4">
    <source>
        <dbReference type="EMBL" id="VEU21875.1"/>
    </source>
</evidence>
<dbReference type="STRING" id="13370.A0A448YLQ4"/>
<dbReference type="PANTHER" id="PTHR28260">
    <property type="entry name" value="SPINDLE POLE BODY COMPONENT SPC105"/>
    <property type="match status" value="1"/>
</dbReference>
<dbReference type="Proteomes" id="UP000290900">
    <property type="component" value="Unassembled WGS sequence"/>
</dbReference>
<sequence>MNSKENTPPYKDFKFEIKMPNRRHTLVPSHSILKPTTEDNNTIAVIPSNKGEKRRVSFAPEVTLHKITTHYSHYPAKPSRSEKAVSRRSSLPSLHSYSKDRTAGRSILKLTVAEAGDADLSETSSDEDYSQRVNKVKVGPIDSSVMGSHIDEDNSTQTMEFSTDLTDQIRGQQNEILKQNSNGGADSDQKELSATDVFQEAVRDLQEDDQTHTMDLTQLEGTRGTSELDSDAEHTMEFTQLVNKKPDSVIVADNDTATMDFSRRTSLGEISEIDETKTMELTGPVVRSESPNKRHLDLTGTEYDEGHEAKRMKVVKEVVSDAVESVANSSYSEQLDTEMIPLAEVSTEIEDDGGSQVTTDLYEEEDDDDDDDGYENVTLSSFLDEVNVQFFDSIDPSERELSADVDDSHKASLVEYVKAVNSIPDFRYFEHLIKQYRNSIHSIRGIVLDFEKNVKENNPTSIKEYYEQTDELRRDLKINYQALASFAREQAKKENLSYLINLLEQLKKSYQDSGRLLDVQMEKVIEIRKRILLRQQTLIEQKSELQAEITKLQHQQASVSDESREALKKLKVKISAEITKKNEIESQIHGLKQKAEGEAPTLDAQAATNKQLKDENSALRDQLQTLKVPTEDELAALRAKFTELEMGSQVRLVYLTDELLKVSVMNDVEVSVDLSTGDRSLDIVYRNRELTGLLSELKKYLECLNIVPLKGYIAEVRNTWAKFKSLVKDLMMMKLRYESVSNGEPDKDSLVLYSSGHYKLTISYKKDDLLRFGEPIKVDADLVVLGDGEANPSSVLANAISKSRLKIPTLKRFVVNN</sequence>
<dbReference type="EMBL" id="CAACVR010000013">
    <property type="protein sequence ID" value="VEU21875.1"/>
    <property type="molecule type" value="Genomic_DNA"/>
</dbReference>
<gene>
    <name evidence="4" type="ORF">BRENAR_LOCUS2607</name>
</gene>
<dbReference type="OrthoDB" id="5592879at2759"/>
<accession>A0A448YLQ4</accession>
<protein>
    <submittedName>
        <fullName evidence="4">DEKNAAC102849</fullName>
    </submittedName>
</protein>
<evidence type="ECO:0000256" key="1">
    <source>
        <dbReference type="SAM" id="Coils"/>
    </source>
</evidence>
<dbReference type="GO" id="GO:0000776">
    <property type="term" value="C:kinetochore"/>
    <property type="evidence" value="ECO:0007669"/>
    <property type="project" value="TreeGrafter"/>
</dbReference>
<dbReference type="GO" id="GO:0034501">
    <property type="term" value="P:protein localization to kinetochore"/>
    <property type="evidence" value="ECO:0007669"/>
    <property type="project" value="TreeGrafter"/>
</dbReference>
<dbReference type="GO" id="GO:1990758">
    <property type="term" value="P:mitotic sister chromatid biorientation"/>
    <property type="evidence" value="ECO:0007669"/>
    <property type="project" value="TreeGrafter"/>
</dbReference>
<dbReference type="InterPro" id="IPR033338">
    <property type="entry name" value="Spc105/Spc7"/>
</dbReference>
<reference evidence="4 5" key="1">
    <citation type="submission" date="2018-12" db="EMBL/GenBank/DDBJ databases">
        <authorList>
            <person name="Tiukova I."/>
            <person name="Dainat J."/>
        </authorList>
    </citation>
    <scope>NUCLEOTIDE SEQUENCE [LARGE SCALE GENOMIC DNA]</scope>
</reference>
<dbReference type="PANTHER" id="PTHR28260:SF1">
    <property type="entry name" value="SPINDLE POLE BODY COMPONENT SPC105"/>
    <property type="match status" value="1"/>
</dbReference>
<feature type="region of interest" description="Disordered" evidence="2">
    <location>
        <begin position="73"/>
        <end position="97"/>
    </location>
</feature>
<keyword evidence="1" id="KW-0175">Coiled coil</keyword>
<feature type="compositionally biased region" description="Polar residues" evidence="2">
    <location>
        <begin position="87"/>
        <end position="96"/>
    </location>
</feature>
<dbReference type="GO" id="GO:0007094">
    <property type="term" value="P:mitotic spindle assembly checkpoint signaling"/>
    <property type="evidence" value="ECO:0007669"/>
    <property type="project" value="TreeGrafter"/>
</dbReference>
<evidence type="ECO:0000259" key="3">
    <source>
        <dbReference type="SMART" id="SM00787"/>
    </source>
</evidence>
<dbReference type="InterPro" id="IPR013253">
    <property type="entry name" value="Spc7_domain"/>
</dbReference>
<evidence type="ECO:0000256" key="2">
    <source>
        <dbReference type="SAM" id="MobiDB-lite"/>
    </source>
</evidence>
<dbReference type="Pfam" id="PF08317">
    <property type="entry name" value="Spc7"/>
    <property type="match status" value="1"/>
</dbReference>
<dbReference type="FunCoup" id="A0A448YLQ4">
    <property type="interactions" value="70"/>
</dbReference>
<dbReference type="AlphaFoldDB" id="A0A448YLQ4"/>
<dbReference type="SMART" id="SM00787">
    <property type="entry name" value="Spc7"/>
    <property type="match status" value="1"/>
</dbReference>
<feature type="coiled-coil region" evidence="1">
    <location>
        <begin position="535"/>
        <end position="622"/>
    </location>
</feature>
<name>A0A448YLQ4_BRENA</name>
<dbReference type="InParanoid" id="A0A448YLQ4"/>
<proteinExistence type="predicted"/>
<feature type="domain" description="Spc7 kinetochore protein" evidence="3">
    <location>
        <begin position="365"/>
        <end position="673"/>
    </location>
</feature>
<keyword evidence="5" id="KW-1185">Reference proteome</keyword>